<dbReference type="InterPro" id="IPR001878">
    <property type="entry name" value="Znf_CCHC"/>
</dbReference>
<organism evidence="4">
    <name type="scientific">Camponotus floridanus</name>
    <name type="common">Florida carpenter ant</name>
    <dbReference type="NCBI Taxonomy" id="104421"/>
    <lineage>
        <taxon>Eukaryota</taxon>
        <taxon>Metazoa</taxon>
        <taxon>Ecdysozoa</taxon>
        <taxon>Arthropoda</taxon>
        <taxon>Hexapoda</taxon>
        <taxon>Insecta</taxon>
        <taxon>Pterygota</taxon>
        <taxon>Neoptera</taxon>
        <taxon>Endopterygota</taxon>
        <taxon>Hymenoptera</taxon>
        <taxon>Apocrita</taxon>
        <taxon>Aculeata</taxon>
        <taxon>Formicoidea</taxon>
        <taxon>Formicidae</taxon>
        <taxon>Formicinae</taxon>
        <taxon>Camponotus</taxon>
    </lineage>
</organism>
<keyword evidence="1" id="KW-0863">Zinc-finger</keyword>
<sequence length="201" mass="22052">RSAAVVMTCGKETYAQKLKEARDKVNLEEIGIKDLRIRRAMTGGYVFEIYGEGRAGKADQLATKLREEVSEVKIARPYKTADIRVRNLDASVTVDEVRAALAREGQCSKEEVKTGPIKETQVGLGTMWARCPLASATAIAKAGKIKVGWTAARVELLPERPLQCNKCLEGGHVAARCPNKADYSRRCYRCGRAGHLVRACS</sequence>
<dbReference type="Proteomes" id="UP000000311">
    <property type="component" value="Unassembled WGS sequence"/>
</dbReference>
<dbReference type="GO" id="GO:0003676">
    <property type="term" value="F:nucleic acid binding"/>
    <property type="evidence" value="ECO:0007669"/>
    <property type="project" value="InterPro"/>
</dbReference>
<dbReference type="Gene3D" id="4.10.60.10">
    <property type="entry name" value="Zinc finger, CCHC-type"/>
    <property type="match status" value="1"/>
</dbReference>
<dbReference type="GO" id="GO:0008270">
    <property type="term" value="F:zinc ion binding"/>
    <property type="evidence" value="ECO:0007669"/>
    <property type="project" value="UniProtKB-KW"/>
</dbReference>
<accession>E2AK40</accession>
<dbReference type="PROSITE" id="PS50158">
    <property type="entry name" value="ZF_CCHC"/>
    <property type="match status" value="1"/>
</dbReference>
<proteinExistence type="predicted"/>
<protein>
    <recommendedName>
        <fullName evidence="2">CCHC-type domain-containing protein</fullName>
    </recommendedName>
</protein>
<dbReference type="SMART" id="SM00343">
    <property type="entry name" value="ZnF_C2HC"/>
    <property type="match status" value="2"/>
</dbReference>
<feature type="domain" description="CCHC-type" evidence="2">
    <location>
        <begin position="185"/>
        <end position="200"/>
    </location>
</feature>
<dbReference type="EMBL" id="GL440155">
    <property type="protein sequence ID" value="EFN66199.1"/>
    <property type="molecule type" value="Genomic_DNA"/>
</dbReference>
<gene>
    <name evidence="3" type="ORF">EAG_13091</name>
</gene>
<dbReference type="InterPro" id="IPR036875">
    <property type="entry name" value="Znf_CCHC_sf"/>
</dbReference>
<evidence type="ECO:0000256" key="1">
    <source>
        <dbReference type="PROSITE-ProRule" id="PRU00047"/>
    </source>
</evidence>
<name>E2AK40_CAMFO</name>
<dbReference type="OrthoDB" id="7555213at2759"/>
<dbReference type="Pfam" id="PF00098">
    <property type="entry name" value="zf-CCHC"/>
    <property type="match status" value="1"/>
</dbReference>
<feature type="non-terminal residue" evidence="3">
    <location>
        <position position="201"/>
    </location>
</feature>
<evidence type="ECO:0000259" key="2">
    <source>
        <dbReference type="PROSITE" id="PS50158"/>
    </source>
</evidence>
<reference evidence="3 4" key="1">
    <citation type="journal article" date="2010" name="Science">
        <title>Genomic comparison of the ants Camponotus floridanus and Harpegnathos saltator.</title>
        <authorList>
            <person name="Bonasio R."/>
            <person name="Zhang G."/>
            <person name="Ye C."/>
            <person name="Mutti N.S."/>
            <person name="Fang X."/>
            <person name="Qin N."/>
            <person name="Donahue G."/>
            <person name="Yang P."/>
            <person name="Li Q."/>
            <person name="Li C."/>
            <person name="Zhang P."/>
            <person name="Huang Z."/>
            <person name="Berger S.L."/>
            <person name="Reinberg D."/>
            <person name="Wang J."/>
            <person name="Liebig J."/>
        </authorList>
    </citation>
    <scope>NUCLEOTIDE SEQUENCE [LARGE SCALE GENOMIC DNA]</scope>
    <source>
        <strain evidence="4">C129</strain>
    </source>
</reference>
<dbReference type="OMA" id="AGGCERM"/>
<dbReference type="InParanoid" id="E2AK40"/>
<evidence type="ECO:0000313" key="4">
    <source>
        <dbReference type="Proteomes" id="UP000000311"/>
    </source>
</evidence>
<feature type="non-terminal residue" evidence="3">
    <location>
        <position position="1"/>
    </location>
</feature>
<keyword evidence="1" id="KW-0862">Zinc</keyword>
<dbReference type="SUPFAM" id="SSF57756">
    <property type="entry name" value="Retrovirus zinc finger-like domains"/>
    <property type="match status" value="1"/>
</dbReference>
<evidence type="ECO:0000313" key="3">
    <source>
        <dbReference type="EMBL" id="EFN66199.1"/>
    </source>
</evidence>
<keyword evidence="1" id="KW-0479">Metal-binding</keyword>
<dbReference type="AlphaFoldDB" id="E2AK40"/>
<keyword evidence="4" id="KW-1185">Reference proteome</keyword>